<reference evidence="1" key="1">
    <citation type="submission" date="2020-03" db="EMBL/GenBank/DDBJ databases">
        <title>The deep terrestrial virosphere.</title>
        <authorList>
            <person name="Holmfeldt K."/>
            <person name="Nilsson E."/>
            <person name="Simone D."/>
            <person name="Lopez-Fernandez M."/>
            <person name="Wu X."/>
            <person name="de Brujin I."/>
            <person name="Lundin D."/>
            <person name="Andersson A."/>
            <person name="Bertilsson S."/>
            <person name="Dopson M."/>
        </authorList>
    </citation>
    <scope>NUCLEOTIDE SEQUENCE</scope>
    <source>
        <strain evidence="1">MM415A05776</strain>
        <strain evidence="2">MM415B07537</strain>
    </source>
</reference>
<name>A0A6M3JHZ5_9ZZZZ</name>
<gene>
    <name evidence="1" type="ORF">MM415A05776_0003</name>
    <name evidence="2" type="ORF">MM415B07537_0005</name>
</gene>
<proteinExistence type="predicted"/>
<accession>A0A6M3JHZ5</accession>
<evidence type="ECO:0000313" key="2">
    <source>
        <dbReference type="EMBL" id="QJA96730.1"/>
    </source>
</evidence>
<evidence type="ECO:0000313" key="1">
    <source>
        <dbReference type="EMBL" id="QJA68775.1"/>
    </source>
</evidence>
<organism evidence="1">
    <name type="scientific">viral metagenome</name>
    <dbReference type="NCBI Taxonomy" id="1070528"/>
    <lineage>
        <taxon>unclassified sequences</taxon>
        <taxon>metagenomes</taxon>
        <taxon>organismal metagenomes</taxon>
    </lineage>
</organism>
<protein>
    <submittedName>
        <fullName evidence="1">Uncharacterized protein</fullName>
    </submittedName>
</protein>
<sequence length="39" mass="4619">MILYIGKAKDLTWKHLLWVAYFQLARPLEPLEAVDFSKN</sequence>
<dbReference type="EMBL" id="MT143428">
    <property type="protein sequence ID" value="QJA96730.1"/>
    <property type="molecule type" value="Genomic_DNA"/>
</dbReference>
<dbReference type="EMBL" id="MT141648">
    <property type="protein sequence ID" value="QJA68775.1"/>
    <property type="molecule type" value="Genomic_DNA"/>
</dbReference>
<dbReference type="AlphaFoldDB" id="A0A6M3JHZ5"/>